<keyword evidence="4 5" id="KW-0697">Rotamase</keyword>
<sequence>MTTLALHHILLKSPLLAADVLQELQLGAEFSELAEEYSACPSARHQGFAGYHDSDQLPTELLRALNDHDNESPYVGPVRTAFGYHILKAVAKPERTLLIDEAEQ</sequence>
<keyword evidence="8" id="KW-1185">Reference proteome</keyword>
<dbReference type="AlphaFoldDB" id="A0A9X2WHE1"/>
<dbReference type="PANTHER" id="PTHR47245:SF2">
    <property type="entry name" value="PEPTIDYL-PROLYL CIS-TRANS ISOMERASE HP_0175-RELATED"/>
    <property type="match status" value="1"/>
</dbReference>
<evidence type="ECO:0000256" key="3">
    <source>
        <dbReference type="ARBA" id="ARBA00013194"/>
    </source>
</evidence>
<dbReference type="Gene3D" id="3.10.50.40">
    <property type="match status" value="1"/>
</dbReference>
<comment type="caution">
    <text evidence="7">The sequence shown here is derived from an EMBL/GenBank/DDBJ whole genome shotgun (WGS) entry which is preliminary data.</text>
</comment>
<dbReference type="SUPFAM" id="SSF54534">
    <property type="entry name" value="FKBP-like"/>
    <property type="match status" value="1"/>
</dbReference>
<dbReference type="InterPro" id="IPR050245">
    <property type="entry name" value="PrsA_foldase"/>
</dbReference>
<dbReference type="PROSITE" id="PS50198">
    <property type="entry name" value="PPIC_PPIASE_2"/>
    <property type="match status" value="1"/>
</dbReference>
<reference evidence="7" key="2">
    <citation type="submission" date="2022-08" db="EMBL/GenBank/DDBJ databases">
        <authorList>
            <person name="Dong C."/>
        </authorList>
    </citation>
    <scope>NUCLEOTIDE SEQUENCE</scope>
    <source>
        <strain evidence="7">59MF3M-4</strain>
    </source>
</reference>
<proteinExistence type="inferred from homology"/>
<dbReference type="Proteomes" id="UP001147830">
    <property type="component" value="Unassembled WGS sequence"/>
</dbReference>
<evidence type="ECO:0000256" key="5">
    <source>
        <dbReference type="PROSITE-ProRule" id="PRU00278"/>
    </source>
</evidence>
<dbReference type="RefSeq" id="WP_260977319.1">
    <property type="nucleotide sequence ID" value="NZ_JAOANI010000028.1"/>
</dbReference>
<name>A0A9X2WHE1_9GAMM</name>
<accession>A0A9X2WHE1</accession>
<dbReference type="PANTHER" id="PTHR47245">
    <property type="entry name" value="PEPTIDYLPROLYL ISOMERASE"/>
    <property type="match status" value="1"/>
</dbReference>
<keyword evidence="5 7" id="KW-0413">Isomerase</keyword>
<evidence type="ECO:0000256" key="4">
    <source>
        <dbReference type="ARBA" id="ARBA00023110"/>
    </source>
</evidence>
<dbReference type="EC" id="5.2.1.8" evidence="3"/>
<evidence type="ECO:0000313" key="8">
    <source>
        <dbReference type="Proteomes" id="UP001147830"/>
    </source>
</evidence>
<reference evidence="7" key="1">
    <citation type="journal article" date="2022" name="Front. Microbiol.">
        <title>Genome-based taxonomic rearrangement of Oceanobacter-related bacteria including the description of Thalassolituus hydrocarbonoclasticus sp. nov. and Thalassolituus pacificus sp. nov. and emended description of the genus Thalassolituus.</title>
        <authorList>
            <person name="Dong C."/>
            <person name="Wei L."/>
            <person name="Wang J."/>
            <person name="Lai Q."/>
            <person name="Huang Z."/>
            <person name="Shao Z."/>
        </authorList>
    </citation>
    <scope>NUCLEOTIDE SEQUENCE</scope>
    <source>
        <strain evidence="7">59MF3M-4</strain>
    </source>
</reference>
<feature type="domain" description="PpiC" evidence="6">
    <location>
        <begin position="1"/>
        <end position="91"/>
    </location>
</feature>
<dbReference type="InterPro" id="IPR046357">
    <property type="entry name" value="PPIase_dom_sf"/>
</dbReference>
<dbReference type="Pfam" id="PF00639">
    <property type="entry name" value="Rotamase"/>
    <property type="match status" value="1"/>
</dbReference>
<dbReference type="EMBL" id="JAOANI010000028">
    <property type="protein sequence ID" value="MCT7360487.1"/>
    <property type="molecule type" value="Genomic_DNA"/>
</dbReference>
<organism evidence="7 8">
    <name type="scientific">Thalassolituus pacificus</name>
    <dbReference type="NCBI Taxonomy" id="2975440"/>
    <lineage>
        <taxon>Bacteria</taxon>
        <taxon>Pseudomonadati</taxon>
        <taxon>Pseudomonadota</taxon>
        <taxon>Gammaproteobacteria</taxon>
        <taxon>Oceanospirillales</taxon>
        <taxon>Oceanospirillaceae</taxon>
        <taxon>Thalassolituus</taxon>
    </lineage>
</organism>
<comment type="similarity">
    <text evidence="2">Belongs to the PpiC/parvulin rotamase family.</text>
</comment>
<evidence type="ECO:0000259" key="6">
    <source>
        <dbReference type="PROSITE" id="PS50198"/>
    </source>
</evidence>
<evidence type="ECO:0000256" key="1">
    <source>
        <dbReference type="ARBA" id="ARBA00000971"/>
    </source>
</evidence>
<gene>
    <name evidence="7" type="ORF">NYR02_15805</name>
</gene>
<comment type="catalytic activity">
    <reaction evidence="1">
        <text>[protein]-peptidylproline (omega=180) = [protein]-peptidylproline (omega=0)</text>
        <dbReference type="Rhea" id="RHEA:16237"/>
        <dbReference type="Rhea" id="RHEA-COMP:10747"/>
        <dbReference type="Rhea" id="RHEA-COMP:10748"/>
        <dbReference type="ChEBI" id="CHEBI:83833"/>
        <dbReference type="ChEBI" id="CHEBI:83834"/>
        <dbReference type="EC" id="5.2.1.8"/>
    </reaction>
</comment>
<dbReference type="InterPro" id="IPR000297">
    <property type="entry name" value="PPIase_PpiC"/>
</dbReference>
<dbReference type="GO" id="GO:0003755">
    <property type="term" value="F:peptidyl-prolyl cis-trans isomerase activity"/>
    <property type="evidence" value="ECO:0007669"/>
    <property type="project" value="UniProtKB-KW"/>
</dbReference>
<protein>
    <recommendedName>
        <fullName evidence="3">peptidylprolyl isomerase</fullName>
        <ecNumber evidence="3">5.2.1.8</ecNumber>
    </recommendedName>
</protein>
<evidence type="ECO:0000256" key="2">
    <source>
        <dbReference type="ARBA" id="ARBA00007656"/>
    </source>
</evidence>
<evidence type="ECO:0000313" key="7">
    <source>
        <dbReference type="EMBL" id="MCT7360487.1"/>
    </source>
</evidence>